<accession>A0A8H6HT14</accession>
<gene>
    <name evidence="4" type="ORF">DFP72DRAFT_905541</name>
</gene>
<evidence type="ECO:0000256" key="1">
    <source>
        <dbReference type="ARBA" id="ARBA00022729"/>
    </source>
</evidence>
<proteinExistence type="predicted"/>
<keyword evidence="1 2" id="KW-0732">Signal</keyword>
<dbReference type="AlphaFoldDB" id="A0A8H6HT14"/>
<dbReference type="Pfam" id="PF00734">
    <property type="entry name" value="CBM_1"/>
    <property type="match status" value="1"/>
</dbReference>
<sequence>MLSPKNTFLVTCTTIAFALSGAAAPTVDPITMCGGAGWTGPTTCPPGFVCSKLNDYVSLCVREVITTTLTSTRPPITLPFPEPTTTIRP</sequence>
<dbReference type="SUPFAM" id="SSF57180">
    <property type="entry name" value="Cellulose-binding domain"/>
    <property type="match status" value="1"/>
</dbReference>
<name>A0A8H6HT14_9AGAR</name>
<feature type="signal peptide" evidence="2">
    <location>
        <begin position="1"/>
        <end position="23"/>
    </location>
</feature>
<dbReference type="PROSITE" id="PS51164">
    <property type="entry name" value="CBM1_2"/>
    <property type="match status" value="1"/>
</dbReference>
<dbReference type="EMBL" id="JACGCI010000045">
    <property type="protein sequence ID" value="KAF6752260.1"/>
    <property type="molecule type" value="Genomic_DNA"/>
</dbReference>
<dbReference type="GO" id="GO:0030248">
    <property type="term" value="F:cellulose binding"/>
    <property type="evidence" value="ECO:0007669"/>
    <property type="project" value="InterPro"/>
</dbReference>
<evidence type="ECO:0000313" key="5">
    <source>
        <dbReference type="Proteomes" id="UP000521943"/>
    </source>
</evidence>
<reference evidence="4 5" key="1">
    <citation type="submission" date="2020-07" db="EMBL/GenBank/DDBJ databases">
        <title>Comparative genomics of pyrophilous fungi reveals a link between fire events and developmental genes.</title>
        <authorList>
            <consortium name="DOE Joint Genome Institute"/>
            <person name="Steindorff A.S."/>
            <person name="Carver A."/>
            <person name="Calhoun S."/>
            <person name="Stillman K."/>
            <person name="Liu H."/>
            <person name="Lipzen A."/>
            <person name="Pangilinan J."/>
            <person name="Labutti K."/>
            <person name="Bruns T.D."/>
            <person name="Grigoriev I.V."/>
        </authorList>
    </citation>
    <scope>NUCLEOTIDE SEQUENCE [LARGE SCALE GENOMIC DNA]</scope>
    <source>
        <strain evidence="4 5">CBS 144469</strain>
    </source>
</reference>
<dbReference type="InterPro" id="IPR000254">
    <property type="entry name" value="CBD"/>
</dbReference>
<dbReference type="Proteomes" id="UP000521943">
    <property type="component" value="Unassembled WGS sequence"/>
</dbReference>
<organism evidence="4 5">
    <name type="scientific">Ephemerocybe angulata</name>
    <dbReference type="NCBI Taxonomy" id="980116"/>
    <lineage>
        <taxon>Eukaryota</taxon>
        <taxon>Fungi</taxon>
        <taxon>Dikarya</taxon>
        <taxon>Basidiomycota</taxon>
        <taxon>Agaricomycotina</taxon>
        <taxon>Agaricomycetes</taxon>
        <taxon>Agaricomycetidae</taxon>
        <taxon>Agaricales</taxon>
        <taxon>Agaricineae</taxon>
        <taxon>Psathyrellaceae</taxon>
        <taxon>Ephemerocybe</taxon>
    </lineage>
</organism>
<feature type="domain" description="CBM1" evidence="3">
    <location>
        <begin position="25"/>
        <end position="61"/>
    </location>
</feature>
<keyword evidence="5" id="KW-1185">Reference proteome</keyword>
<dbReference type="InterPro" id="IPR035971">
    <property type="entry name" value="CBD_sf"/>
</dbReference>
<evidence type="ECO:0000259" key="3">
    <source>
        <dbReference type="PROSITE" id="PS51164"/>
    </source>
</evidence>
<dbReference type="OrthoDB" id="2119228at2759"/>
<feature type="chain" id="PRO_5034225877" description="CBM1 domain-containing protein" evidence="2">
    <location>
        <begin position="24"/>
        <end position="89"/>
    </location>
</feature>
<protein>
    <recommendedName>
        <fullName evidence="3">CBM1 domain-containing protein</fullName>
    </recommendedName>
</protein>
<comment type="caution">
    <text evidence="4">The sequence shown here is derived from an EMBL/GenBank/DDBJ whole genome shotgun (WGS) entry which is preliminary data.</text>
</comment>
<dbReference type="GO" id="GO:0005576">
    <property type="term" value="C:extracellular region"/>
    <property type="evidence" value="ECO:0007669"/>
    <property type="project" value="InterPro"/>
</dbReference>
<evidence type="ECO:0000313" key="4">
    <source>
        <dbReference type="EMBL" id="KAF6752260.1"/>
    </source>
</evidence>
<evidence type="ECO:0000256" key="2">
    <source>
        <dbReference type="SAM" id="SignalP"/>
    </source>
</evidence>
<dbReference type="GO" id="GO:0005975">
    <property type="term" value="P:carbohydrate metabolic process"/>
    <property type="evidence" value="ECO:0007669"/>
    <property type="project" value="InterPro"/>
</dbReference>
<dbReference type="SMART" id="SM00236">
    <property type="entry name" value="fCBD"/>
    <property type="match status" value="1"/>
</dbReference>